<organism evidence="5">
    <name type="scientific">Hyalella azteca</name>
    <name type="common">Amphipod</name>
    <dbReference type="NCBI Taxonomy" id="294128"/>
    <lineage>
        <taxon>Eukaryota</taxon>
        <taxon>Metazoa</taxon>
        <taxon>Ecdysozoa</taxon>
        <taxon>Arthropoda</taxon>
        <taxon>Crustacea</taxon>
        <taxon>Multicrustacea</taxon>
        <taxon>Malacostraca</taxon>
        <taxon>Eumalacostraca</taxon>
        <taxon>Peracarida</taxon>
        <taxon>Amphipoda</taxon>
        <taxon>Senticaudata</taxon>
        <taxon>Talitrida</taxon>
        <taxon>Talitroidea</taxon>
        <taxon>Hyalellidae</taxon>
        <taxon>Hyalella</taxon>
    </lineage>
</organism>
<dbReference type="InterPro" id="IPR014756">
    <property type="entry name" value="Ig_E-set"/>
</dbReference>
<dbReference type="InterPro" id="IPR000698">
    <property type="entry name" value="Arrestin"/>
</dbReference>
<dbReference type="Proteomes" id="UP000711488">
    <property type="component" value="Unassembled WGS sequence"/>
</dbReference>
<feature type="region of interest" description="Disordered" evidence="3">
    <location>
        <begin position="518"/>
        <end position="554"/>
    </location>
</feature>
<feature type="compositionally biased region" description="Polar residues" evidence="3">
    <location>
        <begin position="518"/>
        <end position="528"/>
    </location>
</feature>
<accession>A0A6A0GRB6</accession>
<dbReference type="InterPro" id="IPR011022">
    <property type="entry name" value="Arrestin_C-like"/>
</dbReference>
<feature type="compositionally biased region" description="Polar residues" evidence="3">
    <location>
        <begin position="227"/>
        <end position="237"/>
    </location>
</feature>
<dbReference type="Gene3D" id="2.60.40.840">
    <property type="match status" value="1"/>
</dbReference>
<keyword evidence="2" id="KW-0716">Sensory transduction</keyword>
<sequence length="1028" mass="114068">MAGRCKVYKKTAPNNSMTVYLTHRDFLEDQGRRLVPVAGVVEFSEEQLRGEKLFCLVNLTYRYGRTADETMAHTFHRTVQLINAPLNLDVGDERRDDSKQCEQYPRGEVYGQGVLPKILNYDEGKEMELNTVVIPEILIKKKESNFTREQADLNAREQPKTVSSQELTQDDNKEAESTSNSPVPGSKGDSILPTKKLTSKPSSRSSSRLSDKKNVKDNQEGDPRDINTATRAATNDTEVNEGETKSSSCDIVNTSKTEDENNYLEESNVIEDQSLEATKQAIQANCDEFRQQNQTQMNDYKNVDQSEIAAADEMVDYKSESLDTNAQEADTLTDCKSVDLKEFSEVTPNEGEIKTLDGKSANLEDKMKGNEIDEEGSRDKECLKASNKSIDDCLNLDKSTAENIDNMTAKKDTPEQVQNEGPVTANSANGEEKSNDESTDENVSSNEITNVNQISEMTELSPIADELAEVGESAAKASGGSGVREEEGIGEGTEEIKPATPCTECETVKENLTVAKTQIESEASNQNAIDDDKGAMDNDGEIDKKEANGSMNNEIEELDDNCETKTSANDEIIEMEDTNNANPGFNDETKVLNDKDGDSTVAADEIKKLNDVEEDNEGAFAKTENLDDVVNAISDDIDRGFEHEEAGDDTTRMAEHRSFVTGNHPLEDKILRSRRHYLLPVPSPQQLRLLTSHPNCRLPDAFPTRNEPREHDNVEAEVPPDTGTNENSKLKTEVEVGSENSVKPRASHCNNTSVEICHDVTQLQERLIEKLQTQHDTKTRCVPFSVSIPAEAPNSATLVPGPRRWPGEPVGVIYELQVYAANECSPGEIELSVSLNKSIYVFSEEIEATVNFHNKSKKTVKGICSEVIQKISIGMTHTTFARTVTTLESREGCPVLPNYKIERKFKLIPDVRYNKANEGAALLGNLKDADCLLAPTTLHLTENSLDREMGLIVTYFVRVSLTFGHLSESVCLEHPIQLVQARPPEYIVPVTKTNIGKMLKDISNPNKICIEEFAVLRKLRSLDKNIEE</sequence>
<evidence type="ECO:0000259" key="4">
    <source>
        <dbReference type="SMART" id="SM01017"/>
    </source>
</evidence>
<dbReference type="InterPro" id="IPR014752">
    <property type="entry name" value="Arrestin-like_C"/>
</dbReference>
<feature type="region of interest" description="Disordered" evidence="3">
    <location>
        <begin position="404"/>
        <end position="455"/>
    </location>
</feature>
<reference evidence="5" key="2">
    <citation type="journal article" date="2018" name="Environ. Sci. Technol.">
        <title>The Toxicogenome of Hyalella azteca: A Model for Sediment Ecotoxicology and Evolutionary Toxicology.</title>
        <authorList>
            <person name="Poynton H.C."/>
            <person name="Hasenbein S."/>
            <person name="Benoit J.B."/>
            <person name="Sepulveda M.S."/>
            <person name="Poelchau M.F."/>
            <person name="Hughes D.S.T."/>
            <person name="Murali S.C."/>
            <person name="Chen S."/>
            <person name="Glastad K.M."/>
            <person name="Goodisman M.A.D."/>
            <person name="Werren J.H."/>
            <person name="Vineis J.H."/>
            <person name="Bowen J.L."/>
            <person name="Friedrich M."/>
            <person name="Jones J."/>
            <person name="Robertson H.M."/>
            <person name="Feyereisen R."/>
            <person name="Mechler-Hickson A."/>
            <person name="Mathers N."/>
            <person name="Lee C.E."/>
            <person name="Colbourne J.K."/>
            <person name="Biales A."/>
            <person name="Johnston J.S."/>
            <person name="Wellborn G.A."/>
            <person name="Rosendale A.J."/>
            <person name="Cridge A.G."/>
            <person name="Munoz-Torres M.C."/>
            <person name="Bain P.A."/>
            <person name="Manny A.R."/>
            <person name="Major K.M."/>
            <person name="Lambert F.N."/>
            <person name="Vulpe C.D."/>
            <person name="Tuck P."/>
            <person name="Blalock B.J."/>
            <person name="Lin Y.Y."/>
            <person name="Smith M.E."/>
            <person name="Ochoa-Acuna H."/>
            <person name="Chen M.M."/>
            <person name="Childers C.P."/>
            <person name="Qu J."/>
            <person name="Dugan S."/>
            <person name="Lee S.L."/>
            <person name="Chao H."/>
            <person name="Dinh H."/>
            <person name="Han Y."/>
            <person name="Doddapaneni H."/>
            <person name="Worley K.C."/>
            <person name="Muzny D.M."/>
            <person name="Gibbs R.A."/>
            <person name="Richards S."/>
        </authorList>
    </citation>
    <scope>NUCLEOTIDE SEQUENCE</scope>
    <source>
        <strain evidence="5">HAZT.00-mixed</strain>
        <tissue evidence="5">Whole organism</tissue>
    </source>
</reference>
<feature type="region of interest" description="Disordered" evidence="3">
    <location>
        <begin position="702"/>
        <end position="728"/>
    </location>
</feature>
<feature type="compositionally biased region" description="Polar residues" evidence="3">
    <location>
        <begin position="245"/>
        <end position="255"/>
    </location>
</feature>
<protein>
    <recommendedName>
        <fullName evidence="4">Arrestin C-terminal-like domain-containing protein</fullName>
    </recommendedName>
</protein>
<evidence type="ECO:0000256" key="1">
    <source>
        <dbReference type="ARBA" id="ARBA00005298"/>
    </source>
</evidence>
<dbReference type="PANTHER" id="PTHR11792">
    <property type="entry name" value="ARRESTIN"/>
    <property type="match status" value="1"/>
</dbReference>
<feature type="compositionally biased region" description="Basic and acidic residues" evidence="3">
    <location>
        <begin position="530"/>
        <end position="547"/>
    </location>
</feature>
<dbReference type="PANTHER" id="PTHR11792:SF23">
    <property type="entry name" value="PHOSRESTIN-1"/>
    <property type="match status" value="1"/>
</dbReference>
<reference evidence="5" key="3">
    <citation type="submission" date="2019-06" db="EMBL/GenBank/DDBJ databases">
        <authorList>
            <person name="Poynton C."/>
            <person name="Hasenbein S."/>
            <person name="Benoit J.B."/>
            <person name="Sepulveda M.S."/>
            <person name="Poelchau M.F."/>
            <person name="Murali S.C."/>
            <person name="Chen S."/>
            <person name="Glastad K.M."/>
            <person name="Werren J.H."/>
            <person name="Vineis J.H."/>
            <person name="Bowen J.L."/>
            <person name="Friedrich M."/>
            <person name="Jones J."/>
            <person name="Robertson H.M."/>
            <person name="Feyereisen R."/>
            <person name="Mechler-Hickson A."/>
            <person name="Mathers N."/>
            <person name="Lee C.E."/>
            <person name="Colbourne J.K."/>
            <person name="Biales A."/>
            <person name="Johnston J.S."/>
            <person name="Wellborn G.A."/>
            <person name="Rosendale A.J."/>
            <person name="Cridge A.G."/>
            <person name="Munoz-Torres M.C."/>
            <person name="Bain P.A."/>
            <person name="Manny A.R."/>
            <person name="Major K.M."/>
            <person name="Lambert F.N."/>
            <person name="Vulpe C.D."/>
            <person name="Tuck P."/>
            <person name="Blalock B.J."/>
            <person name="Lin Y.-Y."/>
            <person name="Smith M.E."/>
            <person name="Ochoa-Acuna H."/>
            <person name="Chen M.-J.M."/>
            <person name="Childers C.P."/>
            <person name="Qu J."/>
            <person name="Dugan S."/>
            <person name="Lee S.L."/>
            <person name="Chao H."/>
            <person name="Dinh H."/>
            <person name="Han Y."/>
            <person name="Doddapaneni H."/>
            <person name="Worley K.C."/>
            <person name="Muzny D.M."/>
            <person name="Gibbs R.A."/>
            <person name="Richards S."/>
        </authorList>
    </citation>
    <scope>NUCLEOTIDE SEQUENCE</scope>
    <source>
        <strain evidence="5">HAZT.00-mixed</strain>
        <tissue evidence="5">Whole organism</tissue>
    </source>
</reference>
<dbReference type="GO" id="GO:0002031">
    <property type="term" value="P:G protein-coupled receptor internalization"/>
    <property type="evidence" value="ECO:0007669"/>
    <property type="project" value="TreeGrafter"/>
</dbReference>
<comment type="similarity">
    <text evidence="1">Belongs to the arrestin family.</text>
</comment>
<feature type="compositionally biased region" description="Polar residues" evidence="3">
    <location>
        <begin position="415"/>
        <end position="429"/>
    </location>
</feature>
<feature type="region of interest" description="Disordered" evidence="3">
    <location>
        <begin position="472"/>
        <end position="502"/>
    </location>
</feature>
<dbReference type="OrthoDB" id="10578098at2759"/>
<proteinExistence type="inferred from homology"/>
<feature type="compositionally biased region" description="Basic and acidic residues" evidence="3">
    <location>
        <begin position="209"/>
        <end position="225"/>
    </location>
</feature>
<feature type="compositionally biased region" description="Low complexity" evidence="3">
    <location>
        <begin position="192"/>
        <end position="208"/>
    </location>
</feature>
<evidence type="ECO:0000256" key="2">
    <source>
        <dbReference type="ARBA" id="ARBA00022606"/>
    </source>
</evidence>
<dbReference type="InterPro" id="IPR014753">
    <property type="entry name" value="Arrestin_N"/>
</dbReference>
<feature type="compositionally biased region" description="Basic and acidic residues" evidence="3">
    <location>
        <begin position="351"/>
        <end position="383"/>
    </location>
</feature>
<dbReference type="GO" id="GO:0005737">
    <property type="term" value="C:cytoplasm"/>
    <property type="evidence" value="ECO:0007669"/>
    <property type="project" value="TreeGrafter"/>
</dbReference>
<feature type="region of interest" description="Disordered" evidence="3">
    <location>
        <begin position="577"/>
        <end position="596"/>
    </location>
</feature>
<feature type="region of interest" description="Disordered" evidence="3">
    <location>
        <begin position="151"/>
        <end position="267"/>
    </location>
</feature>
<dbReference type="SUPFAM" id="SSF81296">
    <property type="entry name" value="E set domains"/>
    <property type="match status" value="3"/>
</dbReference>
<feature type="compositionally biased region" description="Polar residues" evidence="3">
    <location>
        <begin position="441"/>
        <end position="455"/>
    </location>
</feature>
<feature type="region of interest" description="Disordered" evidence="3">
    <location>
        <begin position="343"/>
        <end position="383"/>
    </location>
</feature>
<dbReference type="Gene3D" id="2.60.40.640">
    <property type="match status" value="1"/>
</dbReference>
<evidence type="ECO:0000256" key="3">
    <source>
        <dbReference type="SAM" id="MobiDB-lite"/>
    </source>
</evidence>
<dbReference type="SMART" id="SM01017">
    <property type="entry name" value="Arrestin_C"/>
    <property type="match status" value="1"/>
</dbReference>
<dbReference type="Pfam" id="PF02752">
    <property type="entry name" value="Arrestin_C"/>
    <property type="match status" value="1"/>
</dbReference>
<evidence type="ECO:0000313" key="5">
    <source>
        <dbReference type="EMBL" id="KAA0183431.1"/>
    </source>
</evidence>
<reference evidence="5" key="1">
    <citation type="submission" date="2014-08" db="EMBL/GenBank/DDBJ databases">
        <authorList>
            <person name="Murali S."/>
            <person name="Richards S."/>
            <person name="Bandaranaike D."/>
            <person name="Bellair M."/>
            <person name="Blankenburg K."/>
            <person name="Chao H."/>
            <person name="Dinh H."/>
            <person name="Doddapaneni H."/>
            <person name="Dugan-Rocha S."/>
            <person name="Elkadiri S."/>
            <person name="Gnanaolivu R."/>
            <person name="Hughes D."/>
            <person name="Lee S."/>
            <person name="Li M."/>
            <person name="Ming W."/>
            <person name="Munidasa M."/>
            <person name="Muniz J."/>
            <person name="Nguyen L."/>
            <person name="Osuji N."/>
            <person name="Pu L.-L."/>
            <person name="Puazo M."/>
            <person name="Skinner E."/>
            <person name="Qu C."/>
            <person name="Quiroz J."/>
            <person name="Raj R."/>
            <person name="Weissenberger G."/>
            <person name="Xin Y."/>
            <person name="Zou X."/>
            <person name="Han Y."/>
            <person name="Worley K."/>
            <person name="Muzny D."/>
            <person name="Gibbs R."/>
        </authorList>
    </citation>
    <scope>NUCLEOTIDE SEQUENCE</scope>
    <source>
        <strain evidence="5">HAZT.00-mixed</strain>
        <tissue evidence="5">Whole organism</tissue>
    </source>
</reference>
<dbReference type="GO" id="GO:0007165">
    <property type="term" value="P:signal transduction"/>
    <property type="evidence" value="ECO:0007669"/>
    <property type="project" value="InterPro"/>
</dbReference>
<feature type="domain" description="Arrestin C-terminal-like" evidence="4">
    <location>
        <begin position="825"/>
        <end position="983"/>
    </location>
</feature>
<comment type="caution">
    <text evidence="5">The sequence shown here is derived from an EMBL/GenBank/DDBJ whole genome shotgun (WGS) entry which is preliminary data.</text>
</comment>
<name>A0A6A0GRB6_HYAAZ</name>
<feature type="compositionally biased region" description="Basic and acidic residues" evidence="3">
    <location>
        <begin position="587"/>
        <end position="596"/>
    </location>
</feature>
<gene>
    <name evidence="5" type="ORF">HAZT_HAZT006662</name>
</gene>
<dbReference type="AlphaFoldDB" id="A0A6A0GRB6"/>
<dbReference type="GO" id="GO:0001664">
    <property type="term" value="F:G protein-coupled receptor binding"/>
    <property type="evidence" value="ECO:0007669"/>
    <property type="project" value="TreeGrafter"/>
</dbReference>
<dbReference type="EMBL" id="JQDR03017687">
    <property type="protein sequence ID" value="KAA0183431.1"/>
    <property type="molecule type" value="Genomic_DNA"/>
</dbReference>